<reference evidence="14 15" key="1">
    <citation type="submission" date="2016-05" db="EMBL/GenBank/DDBJ databases">
        <authorList>
            <person name="Naeem Raeece"/>
        </authorList>
    </citation>
    <scope>NUCLEOTIDE SEQUENCE [LARGE SCALE GENOMIC DNA]</scope>
</reference>
<keyword evidence="8" id="KW-0206">Cytoskeleton</keyword>
<dbReference type="PANTHER" id="PTHR15454:SF73">
    <property type="entry name" value="DYNEIN AXONEMAL LIGHT CHAIN 1"/>
    <property type="match status" value="1"/>
</dbReference>
<organism evidence="12 15">
    <name type="scientific">Plasmodium ovale curtisi</name>
    <dbReference type="NCBI Taxonomy" id="864141"/>
    <lineage>
        <taxon>Eukaryota</taxon>
        <taxon>Sar</taxon>
        <taxon>Alveolata</taxon>
        <taxon>Apicomplexa</taxon>
        <taxon>Aconoidasida</taxon>
        <taxon>Haemosporida</taxon>
        <taxon>Plasmodiidae</taxon>
        <taxon>Plasmodium</taxon>
        <taxon>Plasmodium (Plasmodium)</taxon>
    </lineage>
</organism>
<evidence type="ECO:0000256" key="6">
    <source>
        <dbReference type="ARBA" id="ARBA00023017"/>
    </source>
</evidence>
<evidence type="ECO:0000313" key="12">
    <source>
        <dbReference type="EMBL" id="SBS81098.1"/>
    </source>
</evidence>
<evidence type="ECO:0000256" key="2">
    <source>
        <dbReference type="ARBA" id="ARBA00022490"/>
    </source>
</evidence>
<evidence type="ECO:0000313" key="14">
    <source>
        <dbReference type="Proteomes" id="UP000078546"/>
    </source>
</evidence>
<dbReference type="GO" id="GO:0005930">
    <property type="term" value="C:axoneme"/>
    <property type="evidence" value="ECO:0007669"/>
    <property type="project" value="UniProtKB-SubCell"/>
</dbReference>
<dbReference type="InterPro" id="IPR032675">
    <property type="entry name" value="LRR_dom_sf"/>
</dbReference>
<dbReference type="SMART" id="SM00365">
    <property type="entry name" value="LRR_SD22"/>
    <property type="match status" value="4"/>
</dbReference>
<keyword evidence="5" id="KW-0677">Repeat</keyword>
<sequence length="323" mass="37005">MKVAQPRFSSKTGTADAAKHSVVAKGLFAGKKCPNMTIADVTTGQGDERREDMSLCPFACLHLCAYEKRNNVCPHNIVKVFSTLKYHTSICSLVWSVSKYENEKLRRNEIICKHIIISMYPTSTFKQNNTIGKKISEEEEVSFICHIPLIEKLDNSINSLEKCKRLSLSTNRIEKLVPMSGLKNIEILSLGRNCIKKFQFLEDISGTLKQLWVSYNSIDKLDNLHTLKKLQVLYLFHNKIKSLEEVDKLSALPELVELGLKGNPIYDGKTNEYMKLVILKKLPQLKVVDNETVYMHRAKNVPKRKKTKKKNEWKTFSVCILLR</sequence>
<dbReference type="GO" id="GO:0005874">
    <property type="term" value="C:microtubule"/>
    <property type="evidence" value="ECO:0007669"/>
    <property type="project" value="UniProtKB-KW"/>
</dbReference>
<dbReference type="PROSITE" id="PS51450">
    <property type="entry name" value="LRR"/>
    <property type="match status" value="2"/>
</dbReference>
<keyword evidence="6" id="KW-0243">Dynein</keyword>
<dbReference type="Proteomes" id="UP000078560">
    <property type="component" value="Unassembled WGS sequence"/>
</dbReference>
<keyword evidence="9" id="KW-0966">Cell projection</keyword>
<evidence type="ECO:0000313" key="13">
    <source>
        <dbReference type="EMBL" id="SBS82433.1"/>
    </source>
</evidence>
<evidence type="ECO:0000256" key="3">
    <source>
        <dbReference type="ARBA" id="ARBA00022614"/>
    </source>
</evidence>
<reference evidence="12" key="2">
    <citation type="submission" date="2016-05" db="EMBL/GenBank/DDBJ databases">
        <authorList>
            <person name="Lavstsen T."/>
            <person name="Jespersen J.S."/>
        </authorList>
    </citation>
    <scope>NUCLEOTIDE SEQUENCE [LARGE SCALE GENOMIC DNA]</scope>
</reference>
<evidence type="ECO:0000256" key="10">
    <source>
        <dbReference type="ARBA" id="ARBA00049659"/>
    </source>
</evidence>
<dbReference type="Gene3D" id="3.80.10.10">
    <property type="entry name" value="Ribonuclease Inhibitor"/>
    <property type="match status" value="1"/>
</dbReference>
<keyword evidence="2" id="KW-0963">Cytoplasm</keyword>
<accession>A0A1A8VKL6</accession>
<dbReference type="PANTHER" id="PTHR15454">
    <property type="entry name" value="NISCHARIN RELATED"/>
    <property type="match status" value="1"/>
</dbReference>
<dbReference type="SUPFAM" id="SSF52058">
    <property type="entry name" value="L domain-like"/>
    <property type="match status" value="1"/>
</dbReference>
<keyword evidence="7" id="KW-0505">Motor protein</keyword>
<proteinExistence type="inferred from homology"/>
<evidence type="ECO:0000256" key="8">
    <source>
        <dbReference type="ARBA" id="ARBA00023212"/>
    </source>
</evidence>
<gene>
    <name evidence="13" type="ORF">POVCU1_007520</name>
    <name evidence="12" type="ORF">POVCU2_0008360</name>
</gene>
<dbReference type="FunFam" id="3.80.10.10:FF:000049">
    <property type="entry name" value="Dynein light chain 1"/>
    <property type="match status" value="1"/>
</dbReference>
<keyword evidence="3" id="KW-0433">Leucine-rich repeat</keyword>
<name>A0A1A8VKL6_PLAOA</name>
<evidence type="ECO:0000256" key="11">
    <source>
        <dbReference type="ARBA" id="ARBA00049760"/>
    </source>
</evidence>
<dbReference type="InterPro" id="IPR025875">
    <property type="entry name" value="Leu-rich_rpt_4"/>
</dbReference>
<dbReference type="GO" id="GO:0030286">
    <property type="term" value="C:dynein complex"/>
    <property type="evidence" value="ECO:0007669"/>
    <property type="project" value="UniProtKB-KW"/>
</dbReference>
<keyword evidence="4" id="KW-0493">Microtubule</keyword>
<comment type="similarity">
    <text evidence="10">Belongs to the dynein light chain LC1-type family.</text>
</comment>
<protein>
    <recommendedName>
        <fullName evidence="11">Dynein axonemal light chain 1</fullName>
    </recommendedName>
</protein>
<evidence type="ECO:0000256" key="1">
    <source>
        <dbReference type="ARBA" id="ARBA00004430"/>
    </source>
</evidence>
<dbReference type="EMBL" id="FLQU01000115">
    <property type="protein sequence ID" value="SBS81098.1"/>
    <property type="molecule type" value="Genomic_DNA"/>
</dbReference>
<dbReference type="Proteomes" id="UP000078546">
    <property type="component" value="Unassembled WGS sequence"/>
</dbReference>
<dbReference type="EMBL" id="FLQV01000133">
    <property type="protein sequence ID" value="SBS82433.1"/>
    <property type="molecule type" value="Genomic_DNA"/>
</dbReference>
<evidence type="ECO:0000313" key="15">
    <source>
        <dbReference type="Proteomes" id="UP000078560"/>
    </source>
</evidence>
<evidence type="ECO:0000256" key="4">
    <source>
        <dbReference type="ARBA" id="ARBA00022701"/>
    </source>
</evidence>
<dbReference type="Pfam" id="PF12799">
    <property type="entry name" value="LRR_4"/>
    <property type="match status" value="1"/>
</dbReference>
<evidence type="ECO:0000256" key="9">
    <source>
        <dbReference type="ARBA" id="ARBA00023273"/>
    </source>
</evidence>
<evidence type="ECO:0000256" key="5">
    <source>
        <dbReference type="ARBA" id="ARBA00022737"/>
    </source>
</evidence>
<dbReference type="InterPro" id="IPR001611">
    <property type="entry name" value="Leu-rich_rpt"/>
</dbReference>
<comment type="subcellular location">
    <subcellularLocation>
        <location evidence="1">Cytoplasm</location>
        <location evidence="1">Cytoskeleton</location>
        <location evidence="1">Cilium axoneme</location>
    </subcellularLocation>
</comment>
<dbReference type="AlphaFoldDB" id="A0A1A8VKL6"/>
<evidence type="ECO:0000256" key="7">
    <source>
        <dbReference type="ARBA" id="ARBA00023175"/>
    </source>
</evidence>